<organism evidence="1 2">
    <name type="scientific">Hibiscus sabdariffa</name>
    <name type="common">roselle</name>
    <dbReference type="NCBI Taxonomy" id="183260"/>
    <lineage>
        <taxon>Eukaryota</taxon>
        <taxon>Viridiplantae</taxon>
        <taxon>Streptophyta</taxon>
        <taxon>Embryophyta</taxon>
        <taxon>Tracheophyta</taxon>
        <taxon>Spermatophyta</taxon>
        <taxon>Magnoliopsida</taxon>
        <taxon>eudicotyledons</taxon>
        <taxon>Gunneridae</taxon>
        <taxon>Pentapetalae</taxon>
        <taxon>rosids</taxon>
        <taxon>malvids</taxon>
        <taxon>Malvales</taxon>
        <taxon>Malvaceae</taxon>
        <taxon>Malvoideae</taxon>
        <taxon>Hibiscus</taxon>
    </lineage>
</organism>
<proteinExistence type="predicted"/>
<keyword evidence="2" id="KW-1185">Reference proteome</keyword>
<reference evidence="1 2" key="1">
    <citation type="journal article" date="2024" name="G3 (Bethesda)">
        <title>Genome assembly of Hibiscus sabdariffa L. provides insights into metabolisms of medicinal natural products.</title>
        <authorList>
            <person name="Kim T."/>
        </authorList>
    </citation>
    <scope>NUCLEOTIDE SEQUENCE [LARGE SCALE GENOMIC DNA]</scope>
    <source>
        <strain evidence="1">TK-2024</strain>
        <tissue evidence="1">Old leaves</tissue>
    </source>
</reference>
<sequence>MEISFWFPLSTAHSELMIQHPVEYFGKMPFRSDYSGLLPVNMFCGAHLFLQLMPCSLLEAVGLVTNKVLKPIHCNISGFMLLHVA</sequence>
<protein>
    <submittedName>
        <fullName evidence="1">Uncharacterized protein</fullName>
    </submittedName>
</protein>
<name>A0ABR2TBW1_9ROSI</name>
<evidence type="ECO:0000313" key="1">
    <source>
        <dbReference type="EMBL" id="KAK9034714.1"/>
    </source>
</evidence>
<dbReference type="EMBL" id="JBBPBN010000007">
    <property type="protein sequence ID" value="KAK9034714.1"/>
    <property type="molecule type" value="Genomic_DNA"/>
</dbReference>
<evidence type="ECO:0000313" key="2">
    <source>
        <dbReference type="Proteomes" id="UP001396334"/>
    </source>
</evidence>
<gene>
    <name evidence="1" type="ORF">V6N11_050869</name>
</gene>
<accession>A0ABR2TBW1</accession>
<comment type="caution">
    <text evidence="1">The sequence shown here is derived from an EMBL/GenBank/DDBJ whole genome shotgun (WGS) entry which is preliminary data.</text>
</comment>
<dbReference type="Proteomes" id="UP001396334">
    <property type="component" value="Unassembled WGS sequence"/>
</dbReference>